<name>C8XK33_NAKMY</name>
<dbReference type="InterPro" id="IPR017972">
    <property type="entry name" value="Cyt_P450_CS"/>
</dbReference>
<dbReference type="Gene3D" id="1.10.630.10">
    <property type="entry name" value="Cytochrome P450"/>
    <property type="match status" value="1"/>
</dbReference>
<dbReference type="GO" id="GO:0005506">
    <property type="term" value="F:iron ion binding"/>
    <property type="evidence" value="ECO:0007669"/>
    <property type="project" value="InterPro"/>
</dbReference>
<evidence type="ECO:0000313" key="9">
    <source>
        <dbReference type="EMBL" id="ACV76716.1"/>
    </source>
</evidence>
<dbReference type="STRING" id="479431.Namu_0286"/>
<dbReference type="InterPro" id="IPR036396">
    <property type="entry name" value="Cyt_P450_sf"/>
</dbReference>
<dbReference type="AlphaFoldDB" id="C8XK33"/>
<organism evidence="9 10">
    <name type="scientific">Nakamurella multipartita (strain ATCC 700099 / DSM 44233 / CIP 104796 / JCM 9543 / NBRC 105858 / Y-104)</name>
    <name type="common">Microsphaera multipartita</name>
    <dbReference type="NCBI Taxonomy" id="479431"/>
    <lineage>
        <taxon>Bacteria</taxon>
        <taxon>Bacillati</taxon>
        <taxon>Actinomycetota</taxon>
        <taxon>Actinomycetes</taxon>
        <taxon>Nakamurellales</taxon>
        <taxon>Nakamurellaceae</taxon>
        <taxon>Nakamurella</taxon>
    </lineage>
</organism>
<dbReference type="GO" id="GO:0004497">
    <property type="term" value="F:monooxygenase activity"/>
    <property type="evidence" value="ECO:0007669"/>
    <property type="project" value="UniProtKB-KW"/>
</dbReference>
<evidence type="ECO:0000256" key="4">
    <source>
        <dbReference type="ARBA" id="ARBA00023002"/>
    </source>
</evidence>
<accession>C8XK33</accession>
<dbReference type="GO" id="GO:0016705">
    <property type="term" value="F:oxidoreductase activity, acting on paired donors, with incorporation or reduction of molecular oxygen"/>
    <property type="evidence" value="ECO:0007669"/>
    <property type="project" value="InterPro"/>
</dbReference>
<feature type="binding site" description="axial binding residue" evidence="7">
    <location>
        <position position="400"/>
    </location>
    <ligand>
        <name>heme</name>
        <dbReference type="ChEBI" id="CHEBI:30413"/>
    </ligand>
    <ligandPart>
        <name>Fe</name>
        <dbReference type="ChEBI" id="CHEBI:18248"/>
    </ligandPart>
</feature>
<keyword evidence="5 7" id="KW-0408">Iron</keyword>
<evidence type="ECO:0000256" key="6">
    <source>
        <dbReference type="ARBA" id="ARBA00023033"/>
    </source>
</evidence>
<protein>
    <submittedName>
        <fullName evidence="9">Cytochrome P450</fullName>
    </submittedName>
</protein>
<dbReference type="RefSeq" id="WP_012814191.1">
    <property type="nucleotide sequence ID" value="NC_013235.1"/>
</dbReference>
<comment type="similarity">
    <text evidence="1 8">Belongs to the cytochrome P450 family.</text>
</comment>
<dbReference type="PROSITE" id="PS00086">
    <property type="entry name" value="CYTOCHROME_P450"/>
    <property type="match status" value="1"/>
</dbReference>
<dbReference type="PRINTS" id="PR00385">
    <property type="entry name" value="P450"/>
</dbReference>
<keyword evidence="10" id="KW-1185">Reference proteome</keyword>
<comment type="cofactor">
    <cofactor evidence="7">
        <name>heme</name>
        <dbReference type="ChEBI" id="CHEBI:30413"/>
    </cofactor>
</comment>
<dbReference type="FunCoup" id="C8XK33">
    <property type="interactions" value="123"/>
</dbReference>
<dbReference type="Pfam" id="PF00067">
    <property type="entry name" value="p450"/>
    <property type="match status" value="1"/>
</dbReference>
<reference evidence="9 10" key="2">
    <citation type="journal article" date="2010" name="Stand. Genomic Sci.">
        <title>Complete genome sequence of Nakamurella multipartita type strain (Y-104).</title>
        <authorList>
            <person name="Tice H."/>
            <person name="Mayilraj S."/>
            <person name="Sims D."/>
            <person name="Lapidus A."/>
            <person name="Nolan M."/>
            <person name="Lucas S."/>
            <person name="Glavina Del Rio T."/>
            <person name="Copeland A."/>
            <person name="Cheng J.F."/>
            <person name="Meincke L."/>
            <person name="Bruce D."/>
            <person name="Goodwin L."/>
            <person name="Pitluck S."/>
            <person name="Ivanova N."/>
            <person name="Mavromatis K."/>
            <person name="Ovchinnikova G."/>
            <person name="Pati A."/>
            <person name="Chen A."/>
            <person name="Palaniappan K."/>
            <person name="Land M."/>
            <person name="Hauser L."/>
            <person name="Chang Y.J."/>
            <person name="Jeffries C.D."/>
            <person name="Detter J.C."/>
            <person name="Brettin T."/>
            <person name="Rohde M."/>
            <person name="Goker M."/>
            <person name="Bristow J."/>
            <person name="Eisen J.A."/>
            <person name="Markowitz V."/>
            <person name="Hugenholtz P."/>
            <person name="Kyrpides N.C."/>
            <person name="Klenk H.P."/>
            <person name="Chen F."/>
        </authorList>
    </citation>
    <scope>NUCLEOTIDE SEQUENCE [LARGE SCALE GENOMIC DNA]</scope>
    <source>
        <strain evidence="10">ATCC 700099 / DSM 44233 / CIP 104796 / JCM 9543 / NBRC 105858 / Y-104</strain>
    </source>
</reference>
<dbReference type="PANTHER" id="PTHR24291:SF50">
    <property type="entry name" value="BIFUNCTIONAL ALBAFLAVENONE MONOOXYGENASE_TERPENE SYNTHASE"/>
    <property type="match status" value="1"/>
</dbReference>
<evidence type="ECO:0000256" key="3">
    <source>
        <dbReference type="ARBA" id="ARBA00022723"/>
    </source>
</evidence>
<dbReference type="PRINTS" id="PR00463">
    <property type="entry name" value="EP450I"/>
</dbReference>
<dbReference type="OrthoDB" id="7376058at2"/>
<dbReference type="HOGENOM" id="CLU_001570_5_1_11"/>
<gene>
    <name evidence="9" type="ordered locus">Namu_0286</name>
</gene>
<evidence type="ECO:0000256" key="7">
    <source>
        <dbReference type="PIRSR" id="PIRSR602401-1"/>
    </source>
</evidence>
<sequence length="452" mass="49458">MTAPAHPSTAPLAPEAPLPVRDKLAALRVFHTGPGKVAAAAGPVALLTFTPRWLIPRYAMVCSPRGARDVLGRTDGAFDKQHIVHRQSQAFGRNVFNLPHEPWLGRRRLLQPLFTRRHVAEYAGHMSTSAARLADDWIARGTVDLDEQTRRLTLQVIGRSVFGLDLGERADELGPPVKLVLQWLTGRSRRPVRAPGWLPTPARHRMRTSLGQIRAVIDEAIDAARMDPGRDAGLVTLLLAADDPETGVRLTDEQIRDELFVFLIAGRDTTSTTLAFSLWSLGRDPVLQERVAQEVSGLGPRALTVDDLPKLAFTARVIHEALRLCPPAPIIVRSAMQDATVDGVRIPAGTQVIVGAYAMHHDPSLWSEPELFDPDRFAGYRPVGDDRWRFLPFGAGPRSCIGDHFAMLETTLGLATIIGRTRVESLDADFPIGLPFTLTAGGPVPARITSRS</sequence>
<reference evidence="10" key="1">
    <citation type="submission" date="2009-09" db="EMBL/GenBank/DDBJ databases">
        <title>The complete genome of Nakamurella multipartita DSM 44233.</title>
        <authorList>
            <consortium name="US DOE Joint Genome Institute (JGI-PGF)"/>
            <person name="Lucas S."/>
            <person name="Copeland A."/>
            <person name="Lapidus A."/>
            <person name="Glavina del Rio T."/>
            <person name="Dalin E."/>
            <person name="Tice H."/>
            <person name="Bruce D."/>
            <person name="Goodwin L."/>
            <person name="Pitluck S."/>
            <person name="Kyrpides N."/>
            <person name="Mavromatis K."/>
            <person name="Ivanova N."/>
            <person name="Ovchinnikova G."/>
            <person name="Sims D."/>
            <person name="Meincke L."/>
            <person name="Brettin T."/>
            <person name="Detter J.C."/>
            <person name="Han C."/>
            <person name="Larimer F."/>
            <person name="Land M."/>
            <person name="Hauser L."/>
            <person name="Markowitz V."/>
            <person name="Cheng J.-F."/>
            <person name="Hugenholtz P."/>
            <person name="Woyke T."/>
            <person name="Wu D."/>
            <person name="Klenk H.-P."/>
            <person name="Eisen J.A."/>
        </authorList>
    </citation>
    <scope>NUCLEOTIDE SEQUENCE [LARGE SCALE GENOMIC DNA]</scope>
    <source>
        <strain evidence="10">ATCC 700099 / DSM 44233 / CIP 104796 / JCM 9543 / NBRC 105858 / Y-104</strain>
    </source>
</reference>
<dbReference type="eggNOG" id="COG2124">
    <property type="taxonomic scope" value="Bacteria"/>
</dbReference>
<keyword evidence="4 8" id="KW-0560">Oxidoreductase</keyword>
<dbReference type="GO" id="GO:0020037">
    <property type="term" value="F:heme binding"/>
    <property type="evidence" value="ECO:0007669"/>
    <property type="project" value="InterPro"/>
</dbReference>
<evidence type="ECO:0000256" key="2">
    <source>
        <dbReference type="ARBA" id="ARBA00022617"/>
    </source>
</evidence>
<dbReference type="InterPro" id="IPR050196">
    <property type="entry name" value="Cytochrome_P450_Monoox"/>
</dbReference>
<dbReference type="KEGG" id="nml:Namu_0286"/>
<keyword evidence="3 7" id="KW-0479">Metal-binding</keyword>
<evidence type="ECO:0000256" key="1">
    <source>
        <dbReference type="ARBA" id="ARBA00010617"/>
    </source>
</evidence>
<dbReference type="SUPFAM" id="SSF48264">
    <property type="entry name" value="Cytochrome P450"/>
    <property type="match status" value="1"/>
</dbReference>
<evidence type="ECO:0000256" key="5">
    <source>
        <dbReference type="ARBA" id="ARBA00023004"/>
    </source>
</evidence>
<dbReference type="EMBL" id="CP001737">
    <property type="protein sequence ID" value="ACV76716.1"/>
    <property type="molecule type" value="Genomic_DNA"/>
</dbReference>
<dbReference type="InParanoid" id="C8XK33"/>
<keyword evidence="6 8" id="KW-0503">Monooxygenase</keyword>
<dbReference type="InterPro" id="IPR002401">
    <property type="entry name" value="Cyt_P450_E_grp-I"/>
</dbReference>
<dbReference type="Proteomes" id="UP000002218">
    <property type="component" value="Chromosome"/>
</dbReference>
<dbReference type="PANTHER" id="PTHR24291">
    <property type="entry name" value="CYTOCHROME P450 FAMILY 4"/>
    <property type="match status" value="1"/>
</dbReference>
<keyword evidence="2 7" id="KW-0349">Heme</keyword>
<evidence type="ECO:0000256" key="8">
    <source>
        <dbReference type="RuleBase" id="RU000461"/>
    </source>
</evidence>
<proteinExistence type="inferred from homology"/>
<evidence type="ECO:0000313" key="10">
    <source>
        <dbReference type="Proteomes" id="UP000002218"/>
    </source>
</evidence>
<dbReference type="InterPro" id="IPR001128">
    <property type="entry name" value="Cyt_P450"/>
</dbReference>